<dbReference type="GO" id="GO:0008514">
    <property type="term" value="F:organic anion transmembrane transporter activity"/>
    <property type="evidence" value="ECO:0007669"/>
    <property type="project" value="InterPro"/>
</dbReference>
<evidence type="ECO:0000313" key="3">
    <source>
        <dbReference type="Proteomes" id="UP000002020"/>
    </source>
</evidence>
<dbReference type="Proteomes" id="UP000002020">
    <property type="component" value="Chromosome"/>
</dbReference>
<dbReference type="PANTHER" id="PTHR40033">
    <property type="entry name" value="NA(+)-MALATE SYMPORTER"/>
    <property type="match status" value="1"/>
</dbReference>
<dbReference type="AlphaFoldDB" id="B3R0C7"/>
<feature type="transmembrane region" description="Helical" evidence="1">
    <location>
        <begin position="20"/>
        <end position="40"/>
    </location>
</feature>
<keyword evidence="1" id="KW-0812">Transmembrane</keyword>
<evidence type="ECO:0000313" key="2">
    <source>
        <dbReference type="EMBL" id="CAP18291.1"/>
    </source>
</evidence>
<feature type="transmembrane region" description="Helical" evidence="1">
    <location>
        <begin position="310"/>
        <end position="330"/>
    </location>
</feature>
<feature type="transmembrane region" description="Helical" evidence="1">
    <location>
        <begin position="375"/>
        <end position="395"/>
    </location>
</feature>
<feature type="transmembrane region" description="Helical" evidence="1">
    <location>
        <begin position="163"/>
        <end position="190"/>
    </location>
</feature>
<accession>B3R0C7</accession>
<keyword evidence="1" id="KW-1133">Transmembrane helix</keyword>
<feature type="transmembrane region" description="Helical" evidence="1">
    <location>
        <begin position="438"/>
        <end position="462"/>
    </location>
</feature>
<feature type="transmembrane region" description="Helical" evidence="1">
    <location>
        <begin position="210"/>
        <end position="228"/>
    </location>
</feature>
<feature type="transmembrane region" description="Helical" evidence="1">
    <location>
        <begin position="133"/>
        <end position="151"/>
    </location>
</feature>
<feature type="transmembrane region" description="Helical" evidence="1">
    <location>
        <begin position="342"/>
        <end position="363"/>
    </location>
</feature>
<dbReference type="Pfam" id="PF03390">
    <property type="entry name" value="2HCT"/>
    <property type="match status" value="1"/>
</dbReference>
<dbReference type="GO" id="GO:0016020">
    <property type="term" value="C:membrane"/>
    <property type="evidence" value="ECO:0007669"/>
    <property type="project" value="InterPro"/>
</dbReference>
<dbReference type="EMBL" id="CU469464">
    <property type="protein sequence ID" value="CAP18291.1"/>
    <property type="molecule type" value="Genomic_DNA"/>
</dbReference>
<dbReference type="KEGG" id="pml:ATP_00104"/>
<organism evidence="3">
    <name type="scientific">Phytoplasma mali (strain AT)</name>
    <dbReference type="NCBI Taxonomy" id="482235"/>
    <lineage>
        <taxon>Bacteria</taxon>
        <taxon>Bacillati</taxon>
        <taxon>Mycoplasmatota</taxon>
        <taxon>Mollicutes</taxon>
        <taxon>Acholeplasmatales</taxon>
        <taxon>Acholeplasmataceae</taxon>
        <taxon>Candidatus Phytoplasma</taxon>
        <taxon>16SrX (Apple proliferation group)</taxon>
    </lineage>
</organism>
<feature type="transmembrane region" description="Helical" evidence="1">
    <location>
        <begin position="474"/>
        <end position="491"/>
    </location>
</feature>
<evidence type="ECO:0000256" key="1">
    <source>
        <dbReference type="SAM" id="Phobius"/>
    </source>
</evidence>
<feature type="transmembrane region" description="Helical" evidence="1">
    <location>
        <begin position="407"/>
        <end position="432"/>
    </location>
</feature>
<protein>
    <submittedName>
        <fullName evidence="2">Malate (Citrate)/Na+ symporter</fullName>
    </submittedName>
</protein>
<feature type="transmembrane region" description="Helical" evidence="1">
    <location>
        <begin position="249"/>
        <end position="267"/>
    </location>
</feature>
<dbReference type="STRING" id="37692.ATP_00104"/>
<dbReference type="HOGENOM" id="CLU_041211_0_1_14"/>
<feature type="transmembrane region" description="Helical" evidence="1">
    <location>
        <begin position="52"/>
        <end position="73"/>
    </location>
</feature>
<keyword evidence="1" id="KW-0472">Membrane</keyword>
<dbReference type="PANTHER" id="PTHR40033:SF1">
    <property type="entry name" value="CITRATE-SODIUM SYMPORTER"/>
    <property type="match status" value="1"/>
</dbReference>
<feature type="transmembrane region" description="Helical" evidence="1">
    <location>
        <begin position="85"/>
        <end position="106"/>
    </location>
</feature>
<dbReference type="eggNOG" id="COG3493">
    <property type="taxonomic scope" value="Bacteria"/>
</dbReference>
<name>B3R0C7_PHYMT</name>
<sequence>MNDKKNLQKLSKYKSNILGFNLPVLIIIMLILVFQIYFGFNKNNQNSNIDSWHSLMTSLLVAMTFAGILQFIGSKIPFLKDIGGGSILCILIPSILVSLQIVNSFINTNQGSIHEFREIIITNFKNFNSDKGFGFSSFFVTSLIVYSFLSMDNNLLKSAFKKFFPLVIISLISGALITSLFGYCLGLMGYQPIIGIHGVATSSYSNFTDTLYYIFVPLSSGGMTAGIMPLRESYSSVIGCDADKVFGHIVPALLVGGIFSIFAAGIIKKIFINTKYNGNGNLEINNEASLQNEKIPKKQILSKQIDYNSITTGFIVIFSFHSLTVLLRTIFKSIIDIKYHKFLPESIVFLVLVVIIIKLLNLINEHFMECIKQASKLVTTLFTSALLVILGFTLNIQTALDALTFPFFLTCLVSVITVSLTAGVIGHFLNFYAVESSITAGLCLNSIGGAGNINILSAANLMELISFAQISTRIGGALIVAFASITYPIFYGL</sequence>
<gene>
    <name evidence="2" type="primary">mleP</name>
    <name evidence="2" type="ordered locus">ATP_00104</name>
</gene>
<proteinExistence type="predicted"/>
<dbReference type="InterPro" id="IPR004679">
    <property type="entry name" value="2-OHcarboxylate_transport"/>
</dbReference>
<dbReference type="PIRSF" id="PIRSF005348">
    <property type="entry name" value="YxkH"/>
    <property type="match status" value="1"/>
</dbReference>
<reference evidence="2 3" key="1">
    <citation type="journal article" date="2008" name="BMC Genomics">
        <title>The linear chromosome of the plant-pathogenic mycoplasma 'Candidatus Phytoplasma mali'.</title>
        <authorList>
            <person name="Kube M."/>
            <person name="Schneider B."/>
            <person name="Kuhl H."/>
            <person name="Dandekar T."/>
            <person name="Heitmann K."/>
            <person name="Migdoll A.M."/>
            <person name="Reinhardt R."/>
            <person name="Seemueller E."/>
        </authorList>
    </citation>
    <scope>NUCLEOTIDE SEQUENCE [LARGE SCALE GENOMIC DNA]</scope>
    <source>
        <strain evidence="2 3">AT</strain>
    </source>
</reference>
<keyword evidence="3" id="KW-1185">Reference proteome</keyword>